<evidence type="ECO:0000313" key="3">
    <source>
        <dbReference type="Proteomes" id="UP000199409"/>
    </source>
</evidence>
<gene>
    <name evidence="2" type="ORF">SAMN05660420_01281</name>
</gene>
<dbReference type="InterPro" id="IPR008523">
    <property type="entry name" value="DUF805"/>
</dbReference>
<dbReference type="OrthoDB" id="9812349at2"/>
<dbReference type="Proteomes" id="UP000199409">
    <property type="component" value="Unassembled WGS sequence"/>
</dbReference>
<organism evidence="2 3">
    <name type="scientific">Desulfuromusa kysingii</name>
    <dbReference type="NCBI Taxonomy" id="37625"/>
    <lineage>
        <taxon>Bacteria</taxon>
        <taxon>Pseudomonadati</taxon>
        <taxon>Thermodesulfobacteriota</taxon>
        <taxon>Desulfuromonadia</taxon>
        <taxon>Desulfuromonadales</taxon>
        <taxon>Geopsychrobacteraceae</taxon>
        <taxon>Desulfuromusa</taxon>
    </lineage>
</organism>
<feature type="transmembrane region" description="Helical" evidence="1">
    <location>
        <begin position="26"/>
        <end position="43"/>
    </location>
</feature>
<dbReference type="Pfam" id="PF05656">
    <property type="entry name" value="DUF805"/>
    <property type="match status" value="1"/>
</dbReference>
<accession>A0A1H3YMA0</accession>
<keyword evidence="3" id="KW-1185">Reference proteome</keyword>
<name>A0A1H3YMA0_9BACT</name>
<dbReference type="PANTHER" id="PTHR34980">
    <property type="entry name" value="INNER MEMBRANE PROTEIN-RELATED-RELATED"/>
    <property type="match status" value="1"/>
</dbReference>
<protein>
    <submittedName>
        <fullName evidence="2">Uncharacterized membrane protein YhaH, DUF805 family</fullName>
    </submittedName>
</protein>
<feature type="transmembrane region" description="Helical" evidence="1">
    <location>
        <begin position="74"/>
        <end position="95"/>
    </location>
</feature>
<dbReference type="RefSeq" id="WP_092345888.1">
    <property type="nucleotide sequence ID" value="NZ_FNQN01000003.1"/>
</dbReference>
<evidence type="ECO:0000313" key="2">
    <source>
        <dbReference type="EMBL" id="SEA12112.1"/>
    </source>
</evidence>
<dbReference type="AlphaFoldDB" id="A0A1H3YMA0"/>
<reference evidence="2 3" key="1">
    <citation type="submission" date="2016-10" db="EMBL/GenBank/DDBJ databases">
        <authorList>
            <person name="de Groot N.N."/>
        </authorList>
    </citation>
    <scope>NUCLEOTIDE SEQUENCE [LARGE SCALE GENOMIC DNA]</scope>
    <source>
        <strain evidence="2 3">DSM 7343</strain>
    </source>
</reference>
<keyword evidence="1" id="KW-0472">Membrane</keyword>
<sequence>MTFSESIRTCFSKYAMFDGRATRSEYWWFFLFTFLASAALGMFSDRLSGLFSLAVLLPSLAVGVRRLHDVDKSGWFLLLWFIPVIGWIILVVWAIQDGKEPNRFSSKATLTDRRNRPEVQ</sequence>
<dbReference type="EMBL" id="FNQN01000003">
    <property type="protein sequence ID" value="SEA12112.1"/>
    <property type="molecule type" value="Genomic_DNA"/>
</dbReference>
<proteinExistence type="predicted"/>
<dbReference type="STRING" id="37625.SAMN05660420_01281"/>
<feature type="transmembrane region" description="Helical" evidence="1">
    <location>
        <begin position="50"/>
        <end position="68"/>
    </location>
</feature>
<keyword evidence="1" id="KW-0812">Transmembrane</keyword>
<evidence type="ECO:0000256" key="1">
    <source>
        <dbReference type="SAM" id="Phobius"/>
    </source>
</evidence>
<dbReference type="PANTHER" id="PTHR34980:SF2">
    <property type="entry name" value="INNER MEMBRANE PROTEIN YHAH-RELATED"/>
    <property type="match status" value="1"/>
</dbReference>
<keyword evidence="1" id="KW-1133">Transmembrane helix</keyword>
<dbReference type="GO" id="GO:0005886">
    <property type="term" value="C:plasma membrane"/>
    <property type="evidence" value="ECO:0007669"/>
    <property type="project" value="TreeGrafter"/>
</dbReference>